<dbReference type="Gene3D" id="2.60.120.10">
    <property type="entry name" value="Jelly Rolls"/>
    <property type="match status" value="1"/>
</dbReference>
<dbReference type="GO" id="GO:0005829">
    <property type="term" value="C:cytosol"/>
    <property type="evidence" value="ECO:0007669"/>
    <property type="project" value="TreeGrafter"/>
</dbReference>
<reference evidence="6 7" key="1">
    <citation type="journal article" date="2014" name="Genome Announc.">
        <title>Complete Genome Sequence of Amino Acid-Utilizing Eubacterium acidaminophilum al-2 (DSM 3953).</title>
        <authorList>
            <person name="Poehlein A."/>
            <person name="Andreesen J.R."/>
            <person name="Daniel R."/>
        </authorList>
    </citation>
    <scope>NUCLEOTIDE SEQUENCE [LARGE SCALE GENOMIC DNA]</scope>
    <source>
        <strain evidence="6 7">DSM 3953</strain>
    </source>
</reference>
<dbReference type="InterPro" id="IPR012318">
    <property type="entry name" value="HTH_CRP"/>
</dbReference>
<feature type="domain" description="HTH crp-type" evidence="5">
    <location>
        <begin position="151"/>
        <end position="219"/>
    </location>
</feature>
<dbReference type="RefSeq" id="WP_025434750.1">
    <property type="nucleotide sequence ID" value="NZ_CP007452.1"/>
</dbReference>
<name>W8T4G1_PEPAC</name>
<dbReference type="PROSITE" id="PS51063">
    <property type="entry name" value="HTH_CRP_2"/>
    <property type="match status" value="1"/>
</dbReference>
<sequence length="226" mass="26075">MDRMIPIYLSKSMLFRGFSADDVERVISKADYRLKKYSKGELIAIEGHECSSIGIVMSGDVVVQKVYFSGKVVNLTKLSRGDVFGEVIVFSNHREYPATILSQKSSTVLFISRENIISLCKQDERFLENFMMQLSNKILMLNRKVENLSLKTIRQKICKFLIEEYKRQKNLKLKISTSRKDMAENFGIPRPSLSRELINMRDEGLIEFGKGYIEVMDIAAIEDFLF</sequence>
<dbReference type="Pfam" id="PF00027">
    <property type="entry name" value="cNMP_binding"/>
    <property type="match status" value="1"/>
</dbReference>
<keyword evidence="1" id="KW-0805">Transcription regulation</keyword>
<evidence type="ECO:0000256" key="2">
    <source>
        <dbReference type="ARBA" id="ARBA00023125"/>
    </source>
</evidence>
<dbReference type="KEGG" id="eac:EAL2_c04080"/>
<dbReference type="InterPro" id="IPR014710">
    <property type="entry name" value="RmlC-like_jellyroll"/>
</dbReference>
<evidence type="ECO:0000256" key="3">
    <source>
        <dbReference type="ARBA" id="ARBA00023163"/>
    </source>
</evidence>
<dbReference type="SMART" id="SM00100">
    <property type="entry name" value="cNMP"/>
    <property type="match status" value="1"/>
</dbReference>
<accession>W8T4G1</accession>
<evidence type="ECO:0000313" key="7">
    <source>
        <dbReference type="Proteomes" id="UP000019591"/>
    </source>
</evidence>
<dbReference type="AlphaFoldDB" id="W8T4G1"/>
<protein>
    <submittedName>
        <fullName evidence="6">Cyclic nucleotide-binding domain protein</fullName>
    </submittedName>
</protein>
<dbReference type="Proteomes" id="UP000019591">
    <property type="component" value="Chromosome"/>
</dbReference>
<feature type="domain" description="Cyclic nucleotide-binding" evidence="4">
    <location>
        <begin position="14"/>
        <end position="119"/>
    </location>
</feature>
<evidence type="ECO:0000259" key="4">
    <source>
        <dbReference type="PROSITE" id="PS50042"/>
    </source>
</evidence>
<dbReference type="PATRIC" id="fig|1286171.3.peg.350"/>
<dbReference type="eggNOG" id="COG0664">
    <property type="taxonomic scope" value="Bacteria"/>
</dbReference>
<gene>
    <name evidence="6" type="ORF">EAL2_c04080</name>
</gene>
<dbReference type="GO" id="GO:0003700">
    <property type="term" value="F:DNA-binding transcription factor activity"/>
    <property type="evidence" value="ECO:0007669"/>
    <property type="project" value="TreeGrafter"/>
</dbReference>
<keyword evidence="2" id="KW-0238">DNA-binding</keyword>
<dbReference type="SUPFAM" id="SSF51206">
    <property type="entry name" value="cAMP-binding domain-like"/>
    <property type="match status" value="1"/>
</dbReference>
<organism evidence="6 7">
    <name type="scientific">Peptoclostridium acidaminophilum DSM 3953</name>
    <dbReference type="NCBI Taxonomy" id="1286171"/>
    <lineage>
        <taxon>Bacteria</taxon>
        <taxon>Bacillati</taxon>
        <taxon>Bacillota</taxon>
        <taxon>Clostridia</taxon>
        <taxon>Peptostreptococcales</taxon>
        <taxon>Peptoclostridiaceae</taxon>
        <taxon>Peptoclostridium</taxon>
    </lineage>
</organism>
<evidence type="ECO:0000256" key="1">
    <source>
        <dbReference type="ARBA" id="ARBA00023015"/>
    </source>
</evidence>
<dbReference type="OrthoDB" id="3176638at2"/>
<dbReference type="STRING" id="1286171.EAL2_c04080"/>
<keyword evidence="3" id="KW-0804">Transcription</keyword>
<dbReference type="PANTHER" id="PTHR24567">
    <property type="entry name" value="CRP FAMILY TRANSCRIPTIONAL REGULATORY PROTEIN"/>
    <property type="match status" value="1"/>
</dbReference>
<dbReference type="SMART" id="SM00419">
    <property type="entry name" value="HTH_CRP"/>
    <property type="match status" value="1"/>
</dbReference>
<dbReference type="CDD" id="cd00038">
    <property type="entry name" value="CAP_ED"/>
    <property type="match status" value="1"/>
</dbReference>
<evidence type="ECO:0000259" key="5">
    <source>
        <dbReference type="PROSITE" id="PS51063"/>
    </source>
</evidence>
<proteinExistence type="predicted"/>
<dbReference type="GO" id="GO:0003677">
    <property type="term" value="F:DNA binding"/>
    <property type="evidence" value="ECO:0007669"/>
    <property type="project" value="UniProtKB-KW"/>
</dbReference>
<keyword evidence="7" id="KW-1185">Reference proteome</keyword>
<dbReference type="PROSITE" id="PS50042">
    <property type="entry name" value="CNMP_BINDING_3"/>
    <property type="match status" value="1"/>
</dbReference>
<dbReference type="HOGENOM" id="CLU_075053_4_1_9"/>
<dbReference type="Pfam" id="PF13545">
    <property type="entry name" value="HTH_Crp_2"/>
    <property type="match status" value="1"/>
</dbReference>
<dbReference type="EMBL" id="CP007452">
    <property type="protein sequence ID" value="AHM55710.1"/>
    <property type="molecule type" value="Genomic_DNA"/>
</dbReference>
<evidence type="ECO:0000313" key="6">
    <source>
        <dbReference type="EMBL" id="AHM55710.1"/>
    </source>
</evidence>
<dbReference type="InterPro" id="IPR036390">
    <property type="entry name" value="WH_DNA-bd_sf"/>
</dbReference>
<dbReference type="SUPFAM" id="SSF46785">
    <property type="entry name" value="Winged helix' DNA-binding domain"/>
    <property type="match status" value="1"/>
</dbReference>
<dbReference type="InterPro" id="IPR018490">
    <property type="entry name" value="cNMP-bd_dom_sf"/>
</dbReference>
<dbReference type="PANTHER" id="PTHR24567:SF58">
    <property type="entry name" value="CYCLIC AMP-BINDING REGULATORY PROTEIN"/>
    <property type="match status" value="1"/>
</dbReference>
<dbReference type="InterPro" id="IPR000595">
    <property type="entry name" value="cNMP-bd_dom"/>
</dbReference>
<dbReference type="InterPro" id="IPR050397">
    <property type="entry name" value="Env_Response_Regulators"/>
</dbReference>